<protein>
    <submittedName>
        <fullName evidence="2">Uncharacterized protein</fullName>
    </submittedName>
</protein>
<name>A0A1Y1IXK4_KLENI</name>
<dbReference type="OMA" id="THYTRIT"/>
<dbReference type="EMBL" id="DF238703">
    <property type="protein sequence ID" value="GAQ93646.1"/>
    <property type="molecule type" value="Genomic_DNA"/>
</dbReference>
<sequence length="236" mass="24651">GGCREGQGSRGFYHPGIGGAGAGDVALRRGGVPVGGEEGEGGAGVARIVLKRRRGRTGLVAILGGGGGEDGEARHEGADQIRGGGAVAPHGPLGRALQTQVAIRFSVGVMNWKQNALRRKSIESQKQGGMGGAGPSGAADDTTHYTRITEEASCQDEVSNLQDSCNRTPRKVTLLRRNNAGVEVKMGTFKSFTLASRAARDGDIIEMTGEVDQAWFSITKNPERTYLVCQSSLLCS</sequence>
<evidence type="ECO:0000256" key="1">
    <source>
        <dbReference type="SAM" id="MobiDB-lite"/>
    </source>
</evidence>
<evidence type="ECO:0000313" key="2">
    <source>
        <dbReference type="EMBL" id="GAQ93646.1"/>
    </source>
</evidence>
<gene>
    <name evidence="2" type="ORF">KFL_017540010</name>
</gene>
<keyword evidence="3" id="KW-1185">Reference proteome</keyword>
<dbReference type="Proteomes" id="UP000054558">
    <property type="component" value="Unassembled WGS sequence"/>
</dbReference>
<reference evidence="2 3" key="1">
    <citation type="journal article" date="2014" name="Nat. Commun.">
        <title>Klebsormidium flaccidum genome reveals primary factors for plant terrestrial adaptation.</title>
        <authorList>
            <person name="Hori K."/>
            <person name="Maruyama F."/>
            <person name="Fujisawa T."/>
            <person name="Togashi T."/>
            <person name="Yamamoto N."/>
            <person name="Seo M."/>
            <person name="Sato S."/>
            <person name="Yamada T."/>
            <person name="Mori H."/>
            <person name="Tajima N."/>
            <person name="Moriyama T."/>
            <person name="Ikeuchi M."/>
            <person name="Watanabe M."/>
            <person name="Wada H."/>
            <person name="Kobayashi K."/>
            <person name="Saito M."/>
            <person name="Masuda T."/>
            <person name="Sasaki-Sekimoto Y."/>
            <person name="Mashiguchi K."/>
            <person name="Awai K."/>
            <person name="Shimojima M."/>
            <person name="Masuda S."/>
            <person name="Iwai M."/>
            <person name="Nobusawa T."/>
            <person name="Narise T."/>
            <person name="Kondo S."/>
            <person name="Saito H."/>
            <person name="Sato R."/>
            <person name="Murakawa M."/>
            <person name="Ihara Y."/>
            <person name="Oshima-Yamada Y."/>
            <person name="Ohtaka K."/>
            <person name="Satoh M."/>
            <person name="Sonobe K."/>
            <person name="Ishii M."/>
            <person name="Ohtani R."/>
            <person name="Kanamori-Sato M."/>
            <person name="Honoki R."/>
            <person name="Miyazaki D."/>
            <person name="Mochizuki H."/>
            <person name="Umetsu J."/>
            <person name="Higashi K."/>
            <person name="Shibata D."/>
            <person name="Kamiya Y."/>
            <person name="Sato N."/>
            <person name="Nakamura Y."/>
            <person name="Tabata S."/>
            <person name="Ida S."/>
            <person name="Kurokawa K."/>
            <person name="Ohta H."/>
        </authorList>
    </citation>
    <scope>NUCLEOTIDE SEQUENCE [LARGE SCALE GENOMIC DNA]</scope>
    <source>
        <strain evidence="2 3">NIES-2285</strain>
    </source>
</reference>
<accession>A0A1Y1IXK4</accession>
<dbReference type="AlphaFoldDB" id="A0A1Y1IXK4"/>
<evidence type="ECO:0000313" key="3">
    <source>
        <dbReference type="Proteomes" id="UP000054558"/>
    </source>
</evidence>
<feature type="non-terminal residue" evidence="2">
    <location>
        <position position="1"/>
    </location>
</feature>
<organism evidence="2 3">
    <name type="scientific">Klebsormidium nitens</name>
    <name type="common">Green alga</name>
    <name type="synonym">Ulothrix nitens</name>
    <dbReference type="NCBI Taxonomy" id="105231"/>
    <lineage>
        <taxon>Eukaryota</taxon>
        <taxon>Viridiplantae</taxon>
        <taxon>Streptophyta</taxon>
        <taxon>Klebsormidiophyceae</taxon>
        <taxon>Klebsormidiales</taxon>
        <taxon>Klebsormidiaceae</taxon>
        <taxon>Klebsormidium</taxon>
    </lineage>
</organism>
<proteinExistence type="predicted"/>
<feature type="region of interest" description="Disordered" evidence="1">
    <location>
        <begin position="122"/>
        <end position="141"/>
    </location>
</feature>